<dbReference type="EMBL" id="LCGH01000003">
    <property type="protein sequence ID" value="KKT11660.1"/>
    <property type="molecule type" value="Genomic_DNA"/>
</dbReference>
<protein>
    <submittedName>
        <fullName evidence="5">Glycerol-3-phosphate cytidylyltransferase</fullName>
    </submittedName>
</protein>
<keyword evidence="1 5" id="KW-0808">Transferase</keyword>
<dbReference type="InterPro" id="IPR014729">
    <property type="entry name" value="Rossmann-like_a/b/a_fold"/>
</dbReference>
<dbReference type="InterPro" id="IPR050385">
    <property type="entry name" value="Archaeal_FAD_synthase"/>
</dbReference>
<dbReference type="Pfam" id="PF01467">
    <property type="entry name" value="CTP_transf_like"/>
    <property type="match status" value="1"/>
</dbReference>
<comment type="caution">
    <text evidence="5">The sequence shown here is derived from an EMBL/GenBank/DDBJ whole genome shotgun (WGS) entry which is preliminary data.</text>
</comment>
<evidence type="ECO:0000313" key="5">
    <source>
        <dbReference type="EMBL" id="KKT11660.1"/>
    </source>
</evidence>
<proteinExistence type="predicted"/>
<dbReference type="Proteomes" id="UP000033907">
    <property type="component" value="Unassembled WGS sequence"/>
</dbReference>
<reference evidence="5 6" key="1">
    <citation type="journal article" date="2015" name="Nature">
        <title>rRNA introns, odd ribosomes, and small enigmatic genomes across a large radiation of phyla.</title>
        <authorList>
            <person name="Brown C.T."/>
            <person name="Hug L.A."/>
            <person name="Thomas B.C."/>
            <person name="Sharon I."/>
            <person name="Castelle C.J."/>
            <person name="Singh A."/>
            <person name="Wilkins M.J."/>
            <person name="Williams K.H."/>
            <person name="Banfield J.F."/>
        </authorList>
    </citation>
    <scope>NUCLEOTIDE SEQUENCE [LARGE SCALE GENOMIC DNA]</scope>
</reference>
<organism evidence="5 6">
    <name type="scientific">Candidatus Nomurabacteria bacterium GW2011_GWF2_43_24</name>
    <dbReference type="NCBI Taxonomy" id="1618778"/>
    <lineage>
        <taxon>Bacteria</taxon>
        <taxon>Candidatus Nomuraibacteriota</taxon>
    </lineage>
</organism>
<dbReference type="Gene3D" id="3.40.50.620">
    <property type="entry name" value="HUPs"/>
    <property type="match status" value="1"/>
</dbReference>
<dbReference type="PANTHER" id="PTHR43793:SF1">
    <property type="entry name" value="FAD SYNTHASE"/>
    <property type="match status" value="1"/>
</dbReference>
<dbReference type="PANTHER" id="PTHR43793">
    <property type="entry name" value="FAD SYNTHASE"/>
    <property type="match status" value="1"/>
</dbReference>
<evidence type="ECO:0000256" key="1">
    <source>
        <dbReference type="ARBA" id="ARBA00022679"/>
    </source>
</evidence>
<dbReference type="AlphaFoldDB" id="A0A0G1ENW8"/>
<dbReference type="SUPFAM" id="SSF52374">
    <property type="entry name" value="Nucleotidylyl transferase"/>
    <property type="match status" value="1"/>
</dbReference>
<dbReference type="GO" id="GO:0016779">
    <property type="term" value="F:nucleotidyltransferase activity"/>
    <property type="evidence" value="ECO:0007669"/>
    <property type="project" value="UniProtKB-KW"/>
</dbReference>
<keyword evidence="2 5" id="KW-0548">Nucleotidyltransferase</keyword>
<gene>
    <name evidence="5" type="ORF">UV91_C0003G0049</name>
</gene>
<dbReference type="InterPro" id="IPR004821">
    <property type="entry name" value="Cyt_trans-like"/>
</dbReference>
<evidence type="ECO:0000256" key="3">
    <source>
        <dbReference type="SAM" id="MobiDB-lite"/>
    </source>
</evidence>
<dbReference type="NCBIfam" id="TIGR00125">
    <property type="entry name" value="cyt_tran_rel"/>
    <property type="match status" value="1"/>
</dbReference>
<name>A0A0G1ENW8_9BACT</name>
<evidence type="ECO:0000313" key="6">
    <source>
        <dbReference type="Proteomes" id="UP000033907"/>
    </source>
</evidence>
<feature type="region of interest" description="Disordered" evidence="3">
    <location>
        <begin position="157"/>
        <end position="177"/>
    </location>
</feature>
<evidence type="ECO:0000259" key="4">
    <source>
        <dbReference type="Pfam" id="PF01467"/>
    </source>
</evidence>
<accession>A0A0G1ENW8</accession>
<evidence type="ECO:0000256" key="2">
    <source>
        <dbReference type="ARBA" id="ARBA00022695"/>
    </source>
</evidence>
<feature type="domain" description="Cytidyltransferase-like" evidence="4">
    <location>
        <begin position="17"/>
        <end position="110"/>
    </location>
</feature>
<sequence length="177" mass="20228">MNKKSSPQKTKKVVMVSGGFDPVHIGHVRLFNEAKKLGDELVVVINNDNWLRCKKGYVFMPEHERKEIIEAFQAVDRVLLSSHKKNTKDMSVCMELIRVRPHVFANGGDRNEKDADNPESSLYRERQIHKKLGITMVYNVGYGGKVRSSSELIKKVHKKISKNPSSRAKLTTGRRKK</sequence>